<sequence>MKLADDPQDPVKFNNWVESSQEDATDAIINVRLEDFGTLLKTSSNQDHQRLGRQLSDAFSALDDTVTIEATLTMNIRRWEVPIGPSFPIGARVWFSLARANYDEFCGKA</sequence>
<organism evidence="1 2">
    <name type="scientific">Aspergillus terreus</name>
    <dbReference type="NCBI Taxonomy" id="33178"/>
    <lineage>
        <taxon>Eukaryota</taxon>
        <taxon>Fungi</taxon>
        <taxon>Dikarya</taxon>
        <taxon>Ascomycota</taxon>
        <taxon>Pezizomycotina</taxon>
        <taxon>Eurotiomycetes</taxon>
        <taxon>Eurotiomycetidae</taxon>
        <taxon>Eurotiales</taxon>
        <taxon>Aspergillaceae</taxon>
        <taxon>Aspergillus</taxon>
        <taxon>Aspergillus subgen. Circumdati</taxon>
    </lineage>
</organism>
<keyword evidence="2" id="KW-1185">Reference proteome</keyword>
<evidence type="ECO:0000313" key="1">
    <source>
        <dbReference type="EMBL" id="GFF21362.1"/>
    </source>
</evidence>
<protein>
    <submittedName>
        <fullName evidence="1">Uncharacterized protein</fullName>
    </submittedName>
</protein>
<proteinExistence type="predicted"/>
<dbReference type="AlphaFoldDB" id="A0A5M3Z507"/>
<evidence type="ECO:0000313" key="2">
    <source>
        <dbReference type="Proteomes" id="UP000452235"/>
    </source>
</evidence>
<gene>
    <name evidence="1" type="ORF">ATEIFO6365_0014029400</name>
</gene>
<comment type="caution">
    <text evidence="1">The sequence shown here is derived from an EMBL/GenBank/DDBJ whole genome shotgun (WGS) entry which is preliminary data.</text>
</comment>
<dbReference type="OrthoDB" id="4250793at2759"/>
<dbReference type="Proteomes" id="UP000452235">
    <property type="component" value="Unassembled WGS sequence"/>
</dbReference>
<accession>A0A5M3Z507</accession>
<reference evidence="1 2" key="1">
    <citation type="submission" date="2020-01" db="EMBL/GenBank/DDBJ databases">
        <title>Aspergillus terreus IFO 6365 whole genome shotgun sequence.</title>
        <authorList>
            <person name="Kanamasa S."/>
            <person name="Takahashi H."/>
        </authorList>
    </citation>
    <scope>NUCLEOTIDE SEQUENCE [LARGE SCALE GENOMIC DNA]</scope>
    <source>
        <strain evidence="1 2">IFO 6365</strain>
    </source>
</reference>
<name>A0A5M3Z507_ASPTE</name>
<dbReference type="EMBL" id="BLJY01000014">
    <property type="protein sequence ID" value="GFF21362.1"/>
    <property type="molecule type" value="Genomic_DNA"/>
</dbReference>